<keyword evidence="2" id="KW-0808">Transferase</keyword>
<keyword evidence="3" id="KW-1185">Reference proteome</keyword>
<dbReference type="EMBL" id="JBELOE010000255">
    <property type="protein sequence ID" value="MER2493237.1"/>
    <property type="molecule type" value="Genomic_DNA"/>
</dbReference>
<dbReference type="Proteomes" id="UP001467690">
    <property type="component" value="Unassembled WGS sequence"/>
</dbReference>
<evidence type="ECO:0000313" key="3">
    <source>
        <dbReference type="Proteomes" id="UP001467690"/>
    </source>
</evidence>
<feature type="domain" description="Polymerase beta nucleotidyltransferase" evidence="1">
    <location>
        <begin position="14"/>
        <end position="91"/>
    </location>
</feature>
<dbReference type="SUPFAM" id="SSF81301">
    <property type="entry name" value="Nucleotidyltransferase"/>
    <property type="match status" value="1"/>
</dbReference>
<proteinExistence type="predicted"/>
<dbReference type="EC" id="2.7.7.-" evidence="2"/>
<accession>A0ABV1RKM1</accession>
<dbReference type="InterPro" id="IPR043519">
    <property type="entry name" value="NT_sf"/>
</dbReference>
<comment type="caution">
    <text evidence="2">The sequence shown here is derived from an EMBL/GenBank/DDBJ whole genome shotgun (WGS) entry which is preliminary data.</text>
</comment>
<organism evidence="2 3">
    <name type="scientific">Catenovulum sediminis</name>
    <dbReference type="NCBI Taxonomy" id="1740262"/>
    <lineage>
        <taxon>Bacteria</taxon>
        <taxon>Pseudomonadati</taxon>
        <taxon>Pseudomonadota</taxon>
        <taxon>Gammaproteobacteria</taxon>
        <taxon>Alteromonadales</taxon>
        <taxon>Alteromonadaceae</taxon>
        <taxon>Catenovulum</taxon>
    </lineage>
</organism>
<dbReference type="GO" id="GO:0016779">
    <property type="term" value="F:nucleotidyltransferase activity"/>
    <property type="evidence" value="ECO:0007669"/>
    <property type="project" value="UniProtKB-KW"/>
</dbReference>
<dbReference type="InterPro" id="IPR041633">
    <property type="entry name" value="Polbeta"/>
</dbReference>
<reference evidence="2 3" key="1">
    <citation type="submission" date="2024-06" db="EMBL/GenBank/DDBJ databases">
        <authorList>
            <person name="Chen R.Y."/>
        </authorList>
    </citation>
    <scope>NUCLEOTIDE SEQUENCE [LARGE SCALE GENOMIC DNA]</scope>
    <source>
        <strain evidence="2 3">D2</strain>
    </source>
</reference>
<evidence type="ECO:0000259" key="1">
    <source>
        <dbReference type="Pfam" id="PF18765"/>
    </source>
</evidence>
<dbReference type="RefSeq" id="WP_350402522.1">
    <property type="nucleotide sequence ID" value="NZ_JBELOE010000255.1"/>
</dbReference>
<evidence type="ECO:0000313" key="2">
    <source>
        <dbReference type="EMBL" id="MER2493237.1"/>
    </source>
</evidence>
<name>A0ABV1RKM1_9ALTE</name>
<keyword evidence="2" id="KW-0548">Nucleotidyltransferase</keyword>
<dbReference type="Pfam" id="PF18765">
    <property type="entry name" value="Polbeta"/>
    <property type="match status" value="1"/>
</dbReference>
<sequence length="98" mass="11533">MINITAAEKQIIEQIIKQSLPDNVQVYVFGSRTKNQNRQYSDLDIVLKCDKKVSPELLINLKEEFMESDLPFRVDITDWHRLSESFKPCIEKDLIQIH</sequence>
<dbReference type="Gene3D" id="3.30.460.10">
    <property type="entry name" value="Beta Polymerase, domain 2"/>
    <property type="match status" value="1"/>
</dbReference>
<gene>
    <name evidence="2" type="ORF">ABS311_15245</name>
</gene>
<dbReference type="CDD" id="cd05403">
    <property type="entry name" value="NT_KNTase_like"/>
    <property type="match status" value="1"/>
</dbReference>
<protein>
    <submittedName>
        <fullName evidence="2">Nucleotidyltransferase domain-containing protein</fullName>
        <ecNumber evidence="2">2.7.7.-</ecNumber>
    </submittedName>
</protein>